<evidence type="ECO:0000313" key="1">
    <source>
        <dbReference type="EMBL" id="KAH9379133.1"/>
    </source>
</evidence>
<sequence length="123" mass="14713">MYKLRDGTNIETRYRVYQSLAESTLRYGITLYGSCPIPKQEKINKLVRRIVRNIVYATSLYEKKTTDIMNEMGILSFGQLFRYTVFITRYYLVEFKMPVAKARTLRQTERFHIPRILRIMGKE</sequence>
<comment type="caution">
    <text evidence="1">The sequence shown here is derived from an EMBL/GenBank/DDBJ whole genome shotgun (WGS) entry which is preliminary data.</text>
</comment>
<dbReference type="VEuPathDB" id="VectorBase:HLOH_058080"/>
<dbReference type="AlphaFoldDB" id="A0A9J6GUD7"/>
<evidence type="ECO:0000313" key="2">
    <source>
        <dbReference type="Proteomes" id="UP000821853"/>
    </source>
</evidence>
<accession>A0A9J6GUD7</accession>
<name>A0A9J6GUD7_HAELO</name>
<dbReference type="Proteomes" id="UP000821853">
    <property type="component" value="Unassembled WGS sequence"/>
</dbReference>
<gene>
    <name evidence="1" type="ORF">HPB48_007301</name>
</gene>
<organism evidence="1 2">
    <name type="scientific">Haemaphysalis longicornis</name>
    <name type="common">Bush tick</name>
    <dbReference type="NCBI Taxonomy" id="44386"/>
    <lineage>
        <taxon>Eukaryota</taxon>
        <taxon>Metazoa</taxon>
        <taxon>Ecdysozoa</taxon>
        <taxon>Arthropoda</taxon>
        <taxon>Chelicerata</taxon>
        <taxon>Arachnida</taxon>
        <taxon>Acari</taxon>
        <taxon>Parasitiformes</taxon>
        <taxon>Ixodida</taxon>
        <taxon>Ixodoidea</taxon>
        <taxon>Ixodidae</taxon>
        <taxon>Haemaphysalinae</taxon>
        <taxon>Haemaphysalis</taxon>
    </lineage>
</organism>
<protein>
    <submittedName>
        <fullName evidence="1">Uncharacterized protein</fullName>
    </submittedName>
</protein>
<dbReference type="EMBL" id="JABSTR010000009">
    <property type="protein sequence ID" value="KAH9379133.1"/>
    <property type="molecule type" value="Genomic_DNA"/>
</dbReference>
<reference evidence="1 2" key="1">
    <citation type="journal article" date="2020" name="Cell">
        <title>Large-Scale Comparative Analyses of Tick Genomes Elucidate Their Genetic Diversity and Vector Capacities.</title>
        <authorList>
            <consortium name="Tick Genome and Microbiome Consortium (TIGMIC)"/>
            <person name="Jia N."/>
            <person name="Wang J."/>
            <person name="Shi W."/>
            <person name="Du L."/>
            <person name="Sun Y."/>
            <person name="Zhan W."/>
            <person name="Jiang J.F."/>
            <person name="Wang Q."/>
            <person name="Zhang B."/>
            <person name="Ji P."/>
            <person name="Bell-Sakyi L."/>
            <person name="Cui X.M."/>
            <person name="Yuan T.T."/>
            <person name="Jiang B.G."/>
            <person name="Yang W.F."/>
            <person name="Lam T.T."/>
            <person name="Chang Q.C."/>
            <person name="Ding S.J."/>
            <person name="Wang X.J."/>
            <person name="Zhu J.G."/>
            <person name="Ruan X.D."/>
            <person name="Zhao L."/>
            <person name="Wei J.T."/>
            <person name="Ye R.Z."/>
            <person name="Que T.C."/>
            <person name="Du C.H."/>
            <person name="Zhou Y.H."/>
            <person name="Cheng J.X."/>
            <person name="Dai P.F."/>
            <person name="Guo W.B."/>
            <person name="Han X.H."/>
            <person name="Huang E.J."/>
            <person name="Li L.F."/>
            <person name="Wei W."/>
            <person name="Gao Y.C."/>
            <person name="Liu J.Z."/>
            <person name="Shao H.Z."/>
            <person name="Wang X."/>
            <person name="Wang C.C."/>
            <person name="Yang T.C."/>
            <person name="Huo Q.B."/>
            <person name="Li W."/>
            <person name="Chen H.Y."/>
            <person name="Chen S.E."/>
            <person name="Zhou L.G."/>
            <person name="Ni X.B."/>
            <person name="Tian J.H."/>
            <person name="Sheng Y."/>
            <person name="Liu T."/>
            <person name="Pan Y.S."/>
            <person name="Xia L.Y."/>
            <person name="Li J."/>
            <person name="Zhao F."/>
            <person name="Cao W.C."/>
        </authorList>
    </citation>
    <scope>NUCLEOTIDE SEQUENCE [LARGE SCALE GENOMIC DNA]</scope>
    <source>
        <strain evidence="1">HaeL-2018</strain>
    </source>
</reference>
<proteinExistence type="predicted"/>
<keyword evidence="2" id="KW-1185">Reference proteome</keyword>